<feature type="transmembrane region" description="Helical" evidence="1">
    <location>
        <begin position="20"/>
        <end position="42"/>
    </location>
</feature>
<dbReference type="EMBL" id="UINC01042061">
    <property type="protein sequence ID" value="SVB44186.1"/>
    <property type="molecule type" value="Genomic_DNA"/>
</dbReference>
<organism evidence="2">
    <name type="scientific">marine metagenome</name>
    <dbReference type="NCBI Taxonomy" id="408172"/>
    <lineage>
        <taxon>unclassified sequences</taxon>
        <taxon>metagenomes</taxon>
        <taxon>ecological metagenomes</taxon>
    </lineage>
</organism>
<reference evidence="2" key="1">
    <citation type="submission" date="2018-05" db="EMBL/GenBank/DDBJ databases">
        <authorList>
            <person name="Lanie J.A."/>
            <person name="Ng W.-L."/>
            <person name="Kazmierczak K.M."/>
            <person name="Andrzejewski T.M."/>
            <person name="Davidsen T.M."/>
            <person name="Wayne K.J."/>
            <person name="Tettelin H."/>
            <person name="Glass J.I."/>
            <person name="Rusch D."/>
            <person name="Podicherti R."/>
            <person name="Tsui H.-C.T."/>
            <person name="Winkler M.E."/>
        </authorList>
    </citation>
    <scope>NUCLEOTIDE SEQUENCE</scope>
</reference>
<keyword evidence="1" id="KW-0812">Transmembrane</keyword>
<gene>
    <name evidence="2" type="ORF">METZ01_LOCUS197040</name>
</gene>
<evidence type="ECO:0000313" key="2">
    <source>
        <dbReference type="EMBL" id="SVB44186.1"/>
    </source>
</evidence>
<proteinExistence type="predicted"/>
<keyword evidence="1" id="KW-1133">Transmembrane helix</keyword>
<feature type="non-terminal residue" evidence="2">
    <location>
        <position position="133"/>
    </location>
</feature>
<accession>A0A382E0A6</accession>
<sequence length="133" mass="15535">MFNFNLLPKLITNEFYGSKIALWGFVLFVALMTGRSVIHMFFEEYGFHSIANFTFIKGDPDPNPVIYLFFSLWGFEQLIICALCWIVIFKYKSLIPLMYVFWILEWGVRLFYYPKDLDLNIYTTGPTPGAEGA</sequence>
<keyword evidence="1" id="KW-0472">Membrane</keyword>
<name>A0A382E0A6_9ZZZZ</name>
<evidence type="ECO:0000256" key="1">
    <source>
        <dbReference type="SAM" id="Phobius"/>
    </source>
</evidence>
<feature type="transmembrane region" description="Helical" evidence="1">
    <location>
        <begin position="65"/>
        <end position="88"/>
    </location>
</feature>
<feature type="transmembrane region" description="Helical" evidence="1">
    <location>
        <begin position="94"/>
        <end position="112"/>
    </location>
</feature>
<protein>
    <submittedName>
        <fullName evidence="2">Uncharacterized protein</fullName>
    </submittedName>
</protein>
<dbReference type="AlphaFoldDB" id="A0A382E0A6"/>